<sequence length="95" mass="10529">MADDPESVDLVRLARALGVSPSHLSRTFRRHVGMTVSRYRNRVRVSRALAGIEEGERDLAGLATALGFADQAHLTRTMRAELGRPPGHLRRLLSE</sequence>
<keyword evidence="3" id="KW-0804">Transcription</keyword>
<evidence type="ECO:0000259" key="4">
    <source>
        <dbReference type="PROSITE" id="PS01124"/>
    </source>
</evidence>
<reference evidence="5 6" key="1">
    <citation type="submission" date="2021-01" db="EMBL/GenBank/DDBJ databases">
        <title>Whole genome shotgun sequence of Microbispora siamensis NBRC 104113.</title>
        <authorList>
            <person name="Komaki H."/>
            <person name="Tamura T."/>
        </authorList>
    </citation>
    <scope>NUCLEOTIDE SEQUENCE [LARGE SCALE GENOMIC DNA]</scope>
    <source>
        <strain evidence="5 6">NBRC 104113</strain>
    </source>
</reference>
<keyword evidence="2" id="KW-0238">DNA-binding</keyword>
<evidence type="ECO:0000313" key="5">
    <source>
        <dbReference type="EMBL" id="GIH62321.1"/>
    </source>
</evidence>
<feature type="domain" description="HTH araC/xylS-type" evidence="4">
    <location>
        <begin position="1"/>
        <end position="92"/>
    </location>
</feature>
<proteinExistence type="predicted"/>
<dbReference type="EMBL" id="BOOF01000015">
    <property type="protein sequence ID" value="GIH62321.1"/>
    <property type="molecule type" value="Genomic_DNA"/>
</dbReference>
<dbReference type="Gene3D" id="1.10.10.60">
    <property type="entry name" value="Homeodomain-like"/>
    <property type="match status" value="1"/>
</dbReference>
<dbReference type="PROSITE" id="PS01124">
    <property type="entry name" value="HTH_ARAC_FAMILY_2"/>
    <property type="match status" value="1"/>
</dbReference>
<dbReference type="InterPro" id="IPR050204">
    <property type="entry name" value="AraC_XylS_family_regulators"/>
</dbReference>
<dbReference type="InterPro" id="IPR018060">
    <property type="entry name" value="HTH_AraC"/>
</dbReference>
<dbReference type="PANTHER" id="PTHR46796:SF2">
    <property type="entry name" value="TRANSCRIPTIONAL REGULATORY PROTEIN"/>
    <property type="match status" value="1"/>
</dbReference>
<dbReference type="SMART" id="SM00342">
    <property type="entry name" value="HTH_ARAC"/>
    <property type="match status" value="1"/>
</dbReference>
<dbReference type="InterPro" id="IPR009057">
    <property type="entry name" value="Homeodomain-like_sf"/>
</dbReference>
<keyword evidence="6" id="KW-1185">Reference proteome</keyword>
<keyword evidence="1" id="KW-0805">Transcription regulation</keyword>
<evidence type="ECO:0000313" key="6">
    <source>
        <dbReference type="Proteomes" id="UP000660454"/>
    </source>
</evidence>
<name>A0ABQ4GLL8_9ACTN</name>
<dbReference type="Proteomes" id="UP000660454">
    <property type="component" value="Unassembled WGS sequence"/>
</dbReference>
<evidence type="ECO:0000256" key="1">
    <source>
        <dbReference type="ARBA" id="ARBA00023015"/>
    </source>
</evidence>
<protein>
    <recommendedName>
        <fullName evidence="4">HTH araC/xylS-type domain-containing protein</fullName>
    </recommendedName>
</protein>
<gene>
    <name evidence="5" type="ORF">Msi02_31380</name>
</gene>
<evidence type="ECO:0000256" key="2">
    <source>
        <dbReference type="ARBA" id="ARBA00023125"/>
    </source>
</evidence>
<evidence type="ECO:0000256" key="3">
    <source>
        <dbReference type="ARBA" id="ARBA00023163"/>
    </source>
</evidence>
<dbReference type="Pfam" id="PF12833">
    <property type="entry name" value="HTH_18"/>
    <property type="match status" value="1"/>
</dbReference>
<dbReference type="PANTHER" id="PTHR46796">
    <property type="entry name" value="HTH-TYPE TRANSCRIPTIONAL ACTIVATOR RHAS-RELATED"/>
    <property type="match status" value="1"/>
</dbReference>
<organism evidence="5 6">
    <name type="scientific">Microbispora siamensis</name>
    <dbReference type="NCBI Taxonomy" id="564413"/>
    <lineage>
        <taxon>Bacteria</taxon>
        <taxon>Bacillati</taxon>
        <taxon>Actinomycetota</taxon>
        <taxon>Actinomycetes</taxon>
        <taxon>Streptosporangiales</taxon>
        <taxon>Streptosporangiaceae</taxon>
        <taxon>Microbispora</taxon>
    </lineage>
</organism>
<accession>A0ABQ4GLL8</accession>
<dbReference type="SUPFAM" id="SSF46689">
    <property type="entry name" value="Homeodomain-like"/>
    <property type="match status" value="2"/>
</dbReference>
<comment type="caution">
    <text evidence="5">The sequence shown here is derived from an EMBL/GenBank/DDBJ whole genome shotgun (WGS) entry which is preliminary data.</text>
</comment>